<sequence>MFENIPNKKKFYAVILIAVILGITAYKRSFKTAIETVSFYSESKENIAGTDQAHNELLYLKDELKTLDAVIGKKVKKPEIVQNEILNFLSKNKLNVTLSNIGNTHVSRDEYFTIYSNKVTIKGGFQELLEAVYAFDVRFDHARIASLKFYVKKEARSMKKELFNDIIFQNYEKNK</sequence>
<protein>
    <submittedName>
        <fullName evidence="1">Uncharacterized protein YjfI (DUF2170 family)</fullName>
    </submittedName>
</protein>
<dbReference type="EMBL" id="JAVDQA010000001">
    <property type="protein sequence ID" value="MDR6299397.1"/>
    <property type="molecule type" value="Genomic_DNA"/>
</dbReference>
<proteinExistence type="predicted"/>
<organism evidence="1 2">
    <name type="scientific">Mesonia maritima</name>
    <dbReference type="NCBI Taxonomy" id="1793873"/>
    <lineage>
        <taxon>Bacteria</taxon>
        <taxon>Pseudomonadati</taxon>
        <taxon>Bacteroidota</taxon>
        <taxon>Flavobacteriia</taxon>
        <taxon>Flavobacteriales</taxon>
        <taxon>Flavobacteriaceae</taxon>
        <taxon>Mesonia</taxon>
    </lineage>
</organism>
<accession>A0ABU1K303</accession>
<dbReference type="Proteomes" id="UP001257659">
    <property type="component" value="Unassembled WGS sequence"/>
</dbReference>
<dbReference type="RefSeq" id="WP_309726048.1">
    <property type="nucleotide sequence ID" value="NZ_JAVDQA010000001.1"/>
</dbReference>
<name>A0ABU1K303_9FLAO</name>
<evidence type="ECO:0000313" key="2">
    <source>
        <dbReference type="Proteomes" id="UP001257659"/>
    </source>
</evidence>
<reference evidence="1 2" key="1">
    <citation type="submission" date="2023-07" db="EMBL/GenBank/DDBJ databases">
        <title>Genomic Encyclopedia of Type Strains, Phase IV (KMG-IV): sequencing the most valuable type-strain genomes for metagenomic binning, comparative biology and taxonomic classification.</title>
        <authorList>
            <person name="Goeker M."/>
        </authorList>
    </citation>
    <scope>NUCLEOTIDE SEQUENCE [LARGE SCALE GENOMIC DNA]</scope>
    <source>
        <strain evidence="1 2">DSM 102814</strain>
    </source>
</reference>
<evidence type="ECO:0000313" key="1">
    <source>
        <dbReference type="EMBL" id="MDR6299397.1"/>
    </source>
</evidence>
<keyword evidence="2" id="KW-1185">Reference proteome</keyword>
<comment type="caution">
    <text evidence="1">The sequence shown here is derived from an EMBL/GenBank/DDBJ whole genome shotgun (WGS) entry which is preliminary data.</text>
</comment>
<gene>
    <name evidence="1" type="ORF">GGR31_000013</name>
</gene>